<dbReference type="EMBL" id="BDQX01000171">
    <property type="protein sequence ID" value="GBG08886.1"/>
    <property type="molecule type" value="Genomic_DNA"/>
</dbReference>
<organism evidence="1 2">
    <name type="scientific">Paenibacillus agaridevorans</name>
    <dbReference type="NCBI Taxonomy" id="171404"/>
    <lineage>
        <taxon>Bacteria</taxon>
        <taxon>Bacillati</taxon>
        <taxon>Bacillota</taxon>
        <taxon>Bacilli</taxon>
        <taxon>Bacillales</taxon>
        <taxon>Paenibacillaceae</taxon>
        <taxon>Paenibacillus</taxon>
    </lineage>
</organism>
<dbReference type="Proteomes" id="UP000245202">
    <property type="component" value="Unassembled WGS sequence"/>
</dbReference>
<sequence length="119" mass="13182">MEIEVFALHTASELFMPGEPAFSLSLFLPIVRLESGRCVEGGNAEGALSVLWPDRSLAFYFNETGSRIWGLLRESVTVGEVVNALLIEYDIDRTTCESEVFGFLAKLSGERLIQFGLSF</sequence>
<gene>
    <name evidence="1" type="ORF">PAT3040_03498</name>
</gene>
<dbReference type="AlphaFoldDB" id="A0A2R5EQA2"/>
<protein>
    <submittedName>
        <fullName evidence="1">Putative PqqD family protein</fullName>
    </submittedName>
</protein>
<name>A0A2R5EQA2_9BACL</name>
<dbReference type="Pfam" id="PF05402">
    <property type="entry name" value="PqqD"/>
    <property type="match status" value="1"/>
</dbReference>
<accession>A0A2R5EQA2</accession>
<dbReference type="InterPro" id="IPR041881">
    <property type="entry name" value="PqqD_sf"/>
</dbReference>
<evidence type="ECO:0000313" key="1">
    <source>
        <dbReference type="EMBL" id="GBG08886.1"/>
    </source>
</evidence>
<dbReference type="Gene3D" id="1.10.10.1150">
    <property type="entry name" value="Coenzyme PQQ synthesis protein D (PqqD)"/>
    <property type="match status" value="1"/>
</dbReference>
<evidence type="ECO:0000313" key="2">
    <source>
        <dbReference type="Proteomes" id="UP000245202"/>
    </source>
</evidence>
<dbReference type="InterPro" id="IPR008792">
    <property type="entry name" value="PQQD"/>
</dbReference>
<proteinExistence type="predicted"/>
<comment type="caution">
    <text evidence="1">The sequence shown here is derived from an EMBL/GenBank/DDBJ whole genome shotgun (WGS) entry which is preliminary data.</text>
</comment>
<keyword evidence="2" id="KW-1185">Reference proteome</keyword>
<reference evidence="1 2" key="1">
    <citation type="submission" date="2017-08" db="EMBL/GenBank/DDBJ databases">
        <title>Substantial Increase in Enzyme Production by Combined Drug-Resistance Mutations in Paenibacillus agaridevorans.</title>
        <authorList>
            <person name="Tanaka Y."/>
            <person name="Funane K."/>
            <person name="Hosaka T."/>
            <person name="Shiwa Y."/>
            <person name="Fujita N."/>
            <person name="Miyazaki T."/>
            <person name="Yoshikawa H."/>
            <person name="Murakami K."/>
            <person name="Kasahara K."/>
            <person name="Inaoka T."/>
            <person name="Hiraga Y."/>
            <person name="Ochi K."/>
        </authorList>
    </citation>
    <scope>NUCLEOTIDE SEQUENCE [LARGE SCALE GENOMIC DNA]</scope>
    <source>
        <strain evidence="1 2">T-3040</strain>
    </source>
</reference>